<evidence type="ECO:0000256" key="3">
    <source>
        <dbReference type="PIRSR" id="PIRSR001221-1"/>
    </source>
</evidence>
<feature type="active site" description="Acyl-ester intermediate" evidence="3">
    <location>
        <position position="253"/>
    </location>
</feature>
<dbReference type="GO" id="GO:0009062">
    <property type="term" value="P:fatty acid catabolic process"/>
    <property type="evidence" value="ECO:0007669"/>
    <property type="project" value="TreeGrafter"/>
</dbReference>
<dbReference type="Gene3D" id="3.90.1300.10">
    <property type="entry name" value="Amidase signature (AS) domain"/>
    <property type="match status" value="1"/>
</dbReference>
<dbReference type="InterPro" id="IPR023631">
    <property type="entry name" value="Amidase_dom"/>
</dbReference>
<dbReference type="InterPro" id="IPR020556">
    <property type="entry name" value="Amidase_CS"/>
</dbReference>
<gene>
    <name evidence="6" type="ORF">NDES1114_LOCUS5215</name>
</gene>
<protein>
    <recommendedName>
        <fullName evidence="5">Amidase domain-containing protein</fullName>
    </recommendedName>
</protein>
<dbReference type="SUPFAM" id="SSF75304">
    <property type="entry name" value="Amidase signature (AS) enzymes"/>
    <property type="match status" value="1"/>
</dbReference>
<feature type="active site" description="Charge relay system" evidence="3">
    <location>
        <position position="229"/>
    </location>
</feature>
<dbReference type="InterPro" id="IPR052096">
    <property type="entry name" value="Endocannabinoid_amidase"/>
</dbReference>
<name>A0A7S1L8G5_NEODS</name>
<evidence type="ECO:0000313" key="6">
    <source>
        <dbReference type="EMBL" id="CAD9097292.1"/>
    </source>
</evidence>
<evidence type="ECO:0000256" key="1">
    <source>
        <dbReference type="ARBA" id="ARBA00009199"/>
    </source>
</evidence>
<dbReference type="PANTHER" id="PTHR45847:SF6">
    <property type="entry name" value="FATTY ACID AMIDE HYDROLASE"/>
    <property type="match status" value="1"/>
</dbReference>
<dbReference type="GO" id="GO:0004040">
    <property type="term" value="F:amidase activity"/>
    <property type="evidence" value="ECO:0007669"/>
    <property type="project" value="TreeGrafter"/>
</dbReference>
<keyword evidence="2" id="KW-0378">Hydrolase</keyword>
<feature type="domain" description="Amidase" evidence="5">
    <location>
        <begin position="100"/>
        <end position="579"/>
    </location>
</feature>
<feature type="binding site" evidence="4">
    <location>
        <position position="229"/>
    </location>
    <ligand>
        <name>substrate</name>
    </ligand>
</feature>
<comment type="similarity">
    <text evidence="1">Belongs to the amidase family.</text>
</comment>
<evidence type="ECO:0000256" key="2">
    <source>
        <dbReference type="ARBA" id="ARBA00022801"/>
    </source>
</evidence>
<dbReference type="GO" id="GO:0017064">
    <property type="term" value="F:fatty acid amide hydrolase activity"/>
    <property type="evidence" value="ECO:0007669"/>
    <property type="project" value="TreeGrafter"/>
</dbReference>
<proteinExistence type="inferred from homology"/>
<feature type="binding site" evidence="4">
    <location>
        <position position="203"/>
    </location>
    <ligand>
        <name>substrate</name>
    </ligand>
</feature>
<dbReference type="PROSITE" id="PS00571">
    <property type="entry name" value="AMIDASES"/>
    <property type="match status" value="1"/>
</dbReference>
<dbReference type="FunFam" id="3.90.1300.10:FF:000003">
    <property type="entry name" value="Amidase signature enzyme"/>
    <property type="match status" value="1"/>
</dbReference>
<dbReference type="PIRSF" id="PIRSF001221">
    <property type="entry name" value="Amidase_fungi"/>
    <property type="match status" value="1"/>
</dbReference>
<dbReference type="PANTHER" id="PTHR45847">
    <property type="entry name" value="FATTY ACID AMIDE HYDROLASE"/>
    <property type="match status" value="1"/>
</dbReference>
<dbReference type="InterPro" id="IPR036928">
    <property type="entry name" value="AS_sf"/>
</dbReference>
<dbReference type="EMBL" id="HBGF01007685">
    <property type="protein sequence ID" value="CAD9097292.1"/>
    <property type="molecule type" value="Transcribed_RNA"/>
</dbReference>
<reference evidence="6" key="1">
    <citation type="submission" date="2021-01" db="EMBL/GenBank/DDBJ databases">
        <authorList>
            <person name="Corre E."/>
            <person name="Pelletier E."/>
            <person name="Niang G."/>
            <person name="Scheremetjew M."/>
            <person name="Finn R."/>
            <person name="Kale V."/>
            <person name="Holt S."/>
            <person name="Cochrane G."/>
            <person name="Meng A."/>
            <person name="Brown T."/>
            <person name="Cohen L."/>
        </authorList>
    </citation>
    <scope>NUCLEOTIDE SEQUENCE</scope>
    <source>
        <strain evidence="6">CCAP 1951/1</strain>
    </source>
</reference>
<evidence type="ECO:0000256" key="4">
    <source>
        <dbReference type="PIRSR" id="PIRSR001221-2"/>
    </source>
</evidence>
<dbReference type="Pfam" id="PF01425">
    <property type="entry name" value="Amidase"/>
    <property type="match status" value="1"/>
</dbReference>
<sequence>MQHAQTACAVVGAATVAYYASRSLAGVSRELSRALFGRSRAKRVFDRKQTEMEEQIARALEWCASVPPVKPALEEKIVAATASELVAMQKHKDVTAVQLLMVFVKRAIVAHNKTNCLVWIGIGDAVAQAEAADAKRKESSKDLGPLHGVPVSIKDNIDVRGSDSTLGMVRYAFQPRNEDAALVKLIKGAGGVVFCKTNIPQTLVAYESTNHVFGTAKNPHNTDFACGGSSGGEAALVAACGSVIGIGTDIGGSIRIPCHFCGIYGLKPSQWRVPAFGITTPMAGQEAACSVAGPMARSVDDLVTMSRVLFNGSQSVDGNTIGVGFRDAVYEAAKKQKKLTFGYYDDDGFVAASPACKRALRMAITALEKQGHTCVPITPGGLGLPCVKLMYSLLSADGGRTLLGHLGTEPIIAPIKNLFAVVLIPRALKGLASWYMRRVKGDPFIAAVLDVAGERSVQEYWLLQHERQQARAEAAAVMEQHGLDAILCPGLVTPAVPHGSSAQVGYGAMMTGLLNVLDMPSVVVPVTNVDRATDRWEGPYERAPVIEQRIRRMYDVERGHGLPVGVQIYGKKTADEALLGYAQQLDAALKA</sequence>
<feature type="active site" description="Charge relay system" evidence="3">
    <location>
        <position position="154"/>
    </location>
</feature>
<accession>A0A7S1L8G5</accession>
<feature type="binding site" evidence="4">
    <location>
        <begin position="250"/>
        <end position="253"/>
    </location>
    <ligand>
        <name>substrate</name>
    </ligand>
</feature>
<organism evidence="6">
    <name type="scientific">Neobodo designis</name>
    <name type="common">Flagellated protozoan</name>
    <name type="synonym">Bodo designis</name>
    <dbReference type="NCBI Taxonomy" id="312471"/>
    <lineage>
        <taxon>Eukaryota</taxon>
        <taxon>Discoba</taxon>
        <taxon>Euglenozoa</taxon>
        <taxon>Kinetoplastea</taxon>
        <taxon>Metakinetoplastina</taxon>
        <taxon>Neobodonida</taxon>
        <taxon>Neobodo</taxon>
    </lineage>
</organism>
<dbReference type="AlphaFoldDB" id="A0A7S1L8G5"/>
<evidence type="ECO:0000259" key="5">
    <source>
        <dbReference type="Pfam" id="PF01425"/>
    </source>
</evidence>